<comment type="caution">
    <text evidence="2">The sequence shown here is derived from an EMBL/GenBank/DDBJ whole genome shotgun (WGS) entry which is preliminary data.</text>
</comment>
<dbReference type="InterPro" id="IPR053832">
    <property type="entry name" value="DUF6924"/>
</dbReference>
<proteinExistence type="predicted"/>
<dbReference type="EMBL" id="BONY01000021">
    <property type="protein sequence ID" value="GIH05706.1"/>
    <property type="molecule type" value="Genomic_DNA"/>
</dbReference>
<evidence type="ECO:0000313" key="3">
    <source>
        <dbReference type="Proteomes" id="UP000612899"/>
    </source>
</evidence>
<evidence type="ECO:0000259" key="1">
    <source>
        <dbReference type="Pfam" id="PF21962"/>
    </source>
</evidence>
<dbReference type="Proteomes" id="UP000612899">
    <property type="component" value="Unassembled WGS sequence"/>
</dbReference>
<organism evidence="2 3">
    <name type="scientific">Rhizocola hellebori</name>
    <dbReference type="NCBI Taxonomy" id="1392758"/>
    <lineage>
        <taxon>Bacteria</taxon>
        <taxon>Bacillati</taxon>
        <taxon>Actinomycetota</taxon>
        <taxon>Actinomycetes</taxon>
        <taxon>Micromonosporales</taxon>
        <taxon>Micromonosporaceae</taxon>
        <taxon>Rhizocola</taxon>
    </lineage>
</organism>
<feature type="domain" description="DUF6924" evidence="1">
    <location>
        <begin position="2"/>
        <end position="95"/>
    </location>
</feature>
<evidence type="ECO:0000313" key="2">
    <source>
        <dbReference type="EMBL" id="GIH05706.1"/>
    </source>
</evidence>
<protein>
    <recommendedName>
        <fullName evidence="1">DUF6924 domain-containing protein</fullName>
    </recommendedName>
</protein>
<keyword evidence="3" id="KW-1185">Reference proteome</keyword>
<dbReference type="Pfam" id="PF21962">
    <property type="entry name" value="DUF6924"/>
    <property type="match status" value="1"/>
</dbReference>
<name>A0A8J3Q9R0_9ACTN</name>
<dbReference type="AlphaFoldDB" id="A0A8J3Q9R0"/>
<gene>
    <name evidence="2" type="ORF">Rhe02_37730</name>
</gene>
<accession>A0A8J3Q9R0</accession>
<reference evidence="2" key="1">
    <citation type="submission" date="2021-01" db="EMBL/GenBank/DDBJ databases">
        <title>Whole genome shotgun sequence of Rhizocola hellebori NBRC 109834.</title>
        <authorList>
            <person name="Komaki H."/>
            <person name="Tamura T."/>
        </authorList>
    </citation>
    <scope>NUCLEOTIDE SEQUENCE</scope>
    <source>
        <strain evidence="2">NBRC 109834</strain>
    </source>
</reference>
<sequence>MSCVSDRSFDGLTAAQLAELASDEEEITFAFMADADAIHGPEHTLLVVELWDDPGRTFRVAPHEVWSVQANLEIANIDFEEFADAVDHDGVFRGFTDESS</sequence>